<comment type="similarity">
    <text evidence="1 5">Belongs to the protein disulfide isomerase family.</text>
</comment>
<accession>A0A6M2DZG9</accession>
<dbReference type="PANTHER" id="PTHR45672">
    <property type="entry name" value="PROTEIN DISULFIDE-ISOMERASE C17H9.14C-RELATED"/>
    <property type="match status" value="1"/>
</dbReference>
<dbReference type="InterPro" id="IPR013766">
    <property type="entry name" value="Thioredoxin_domain"/>
</dbReference>
<feature type="domain" description="Thioredoxin" evidence="7">
    <location>
        <begin position="5"/>
        <end position="131"/>
    </location>
</feature>
<keyword evidence="2 6" id="KW-0732">Signal</keyword>
<protein>
    <submittedName>
        <fullName evidence="8">Putative thioredoxin domain-containing protein 5</fullName>
    </submittedName>
</protein>
<sequence length="387" mass="44003">MIFFTFIGLCFITFCAGHEDSAYTFQYTKDSFDDGVARNNHFVMFYAPWCGYCQKLAPTWNQLAEMLNSDEQSRVTIAKVDCTTDNEICSRHDVTGYPTLLFFKLDSEEPVKFRGTRDLPTLTAFINEQIGANEPLDVESIPHIPDAVNGLVELTSETFADHVKKGYHFVKFYAPWCGHCQSLAPIWEQLANTFQHEDTVSIAKIDCTQHRPICTQFEVKGYPTLLWIEDGKKIEKYSGPRNHEELKAFVEKMQGSVELDQNETDEDILDTDEEEGVFSLVGSNFEQGISKGLTFVKFFAPWCGHCKRLAPTWDDLAKKVVGSTNINVAKVDCTLEDNKELCSLQAVDGFPTLYLYKDGQKLSEYNGSRSLDDLYEFLMSHVVHDEL</sequence>
<organism evidence="8">
    <name type="scientific">Xenopsylla cheopis</name>
    <name type="common">Oriental rat flea</name>
    <name type="synonym">Pulex cheopis</name>
    <dbReference type="NCBI Taxonomy" id="163159"/>
    <lineage>
        <taxon>Eukaryota</taxon>
        <taxon>Metazoa</taxon>
        <taxon>Ecdysozoa</taxon>
        <taxon>Arthropoda</taxon>
        <taxon>Hexapoda</taxon>
        <taxon>Insecta</taxon>
        <taxon>Pterygota</taxon>
        <taxon>Neoptera</taxon>
        <taxon>Endopterygota</taxon>
        <taxon>Siphonaptera</taxon>
        <taxon>Pulicidae</taxon>
        <taxon>Xenopsyllinae</taxon>
        <taxon>Xenopsylla</taxon>
    </lineage>
</organism>
<evidence type="ECO:0000256" key="3">
    <source>
        <dbReference type="ARBA" id="ARBA00022737"/>
    </source>
</evidence>
<evidence type="ECO:0000259" key="7">
    <source>
        <dbReference type="PROSITE" id="PS51352"/>
    </source>
</evidence>
<dbReference type="InterPro" id="IPR017937">
    <property type="entry name" value="Thioredoxin_CS"/>
</dbReference>
<dbReference type="CDD" id="cd03005">
    <property type="entry name" value="PDI_a_ERp46"/>
    <property type="match status" value="1"/>
</dbReference>
<dbReference type="PROSITE" id="PS51352">
    <property type="entry name" value="THIOREDOXIN_2"/>
    <property type="match status" value="3"/>
</dbReference>
<proteinExistence type="inferred from homology"/>
<evidence type="ECO:0000256" key="2">
    <source>
        <dbReference type="ARBA" id="ARBA00022729"/>
    </source>
</evidence>
<evidence type="ECO:0000256" key="4">
    <source>
        <dbReference type="ARBA" id="ARBA00023284"/>
    </source>
</evidence>
<dbReference type="EMBL" id="GIIL01006745">
    <property type="protein sequence ID" value="NOV50471.1"/>
    <property type="molecule type" value="Transcribed_RNA"/>
</dbReference>
<evidence type="ECO:0000256" key="6">
    <source>
        <dbReference type="SAM" id="SignalP"/>
    </source>
</evidence>
<dbReference type="GO" id="GO:0006457">
    <property type="term" value="P:protein folding"/>
    <property type="evidence" value="ECO:0007669"/>
    <property type="project" value="TreeGrafter"/>
</dbReference>
<dbReference type="NCBIfam" id="TIGR01126">
    <property type="entry name" value="pdi_dom"/>
    <property type="match status" value="1"/>
</dbReference>
<dbReference type="SUPFAM" id="SSF52833">
    <property type="entry name" value="Thioredoxin-like"/>
    <property type="match status" value="3"/>
</dbReference>
<name>A0A6M2DZG9_XENCH</name>
<feature type="domain" description="Thioredoxin" evidence="7">
    <location>
        <begin position="259"/>
        <end position="383"/>
    </location>
</feature>
<feature type="signal peptide" evidence="6">
    <location>
        <begin position="1"/>
        <end position="17"/>
    </location>
</feature>
<reference evidence="8" key="1">
    <citation type="submission" date="2020-03" db="EMBL/GenBank/DDBJ databases">
        <title>Transcriptomic Profiling of the Digestive Tract of the Rat Flea, Xenopsylla cheopis, Following Blood Feeding and Infection with Yersinia pestis.</title>
        <authorList>
            <person name="Bland D.M."/>
            <person name="Martens C.A."/>
            <person name="Virtaneva K."/>
            <person name="Kanakabandi K."/>
            <person name="Long D."/>
            <person name="Rosenke R."/>
            <person name="Saturday G.A."/>
            <person name="Hoyt F.H."/>
            <person name="Bruno D.P."/>
            <person name="Ribeiro J.M.C."/>
            <person name="Hinnebusch J."/>
        </authorList>
    </citation>
    <scope>NUCLEOTIDE SEQUENCE</scope>
</reference>
<dbReference type="Pfam" id="PF00085">
    <property type="entry name" value="Thioredoxin"/>
    <property type="match status" value="3"/>
</dbReference>
<evidence type="ECO:0000313" key="8">
    <source>
        <dbReference type="EMBL" id="NOV50471.1"/>
    </source>
</evidence>
<keyword evidence="3" id="KW-0677">Repeat</keyword>
<dbReference type="GO" id="GO:0003756">
    <property type="term" value="F:protein disulfide isomerase activity"/>
    <property type="evidence" value="ECO:0007669"/>
    <property type="project" value="InterPro"/>
</dbReference>
<evidence type="ECO:0000256" key="5">
    <source>
        <dbReference type="RuleBase" id="RU004208"/>
    </source>
</evidence>
<dbReference type="PRINTS" id="PR00421">
    <property type="entry name" value="THIOREDOXIN"/>
</dbReference>
<dbReference type="InterPro" id="IPR036249">
    <property type="entry name" value="Thioredoxin-like_sf"/>
</dbReference>
<feature type="domain" description="Thioredoxin" evidence="7">
    <location>
        <begin position="132"/>
        <end position="255"/>
    </location>
</feature>
<dbReference type="InterPro" id="IPR051063">
    <property type="entry name" value="PDI"/>
</dbReference>
<dbReference type="PROSITE" id="PS00194">
    <property type="entry name" value="THIOREDOXIN_1"/>
    <property type="match status" value="3"/>
</dbReference>
<keyword evidence="4" id="KW-0676">Redox-active center</keyword>
<dbReference type="GO" id="GO:0005783">
    <property type="term" value="C:endoplasmic reticulum"/>
    <property type="evidence" value="ECO:0007669"/>
    <property type="project" value="TreeGrafter"/>
</dbReference>
<feature type="chain" id="PRO_5026900009" evidence="6">
    <location>
        <begin position="18"/>
        <end position="387"/>
    </location>
</feature>
<dbReference type="PANTHER" id="PTHR45672:SF3">
    <property type="entry name" value="THIOREDOXIN DOMAIN-CONTAINING PROTEIN 5"/>
    <property type="match status" value="1"/>
</dbReference>
<evidence type="ECO:0000256" key="1">
    <source>
        <dbReference type="ARBA" id="ARBA00006347"/>
    </source>
</evidence>
<dbReference type="Gene3D" id="3.40.30.10">
    <property type="entry name" value="Glutaredoxin"/>
    <property type="match status" value="3"/>
</dbReference>
<dbReference type="InterPro" id="IPR005788">
    <property type="entry name" value="PDI_thioredoxin-like_dom"/>
</dbReference>
<dbReference type="AlphaFoldDB" id="A0A6M2DZG9"/>